<protein>
    <submittedName>
        <fullName evidence="5">Uncharacterized protein LOC105179888</fullName>
    </submittedName>
</protein>
<gene>
    <name evidence="5" type="primary">LOC105179888</name>
</gene>
<keyword evidence="4" id="KW-1185">Reference proteome</keyword>
<dbReference type="GeneID" id="105179888"/>
<dbReference type="PANTHER" id="PTHR46890:SF48">
    <property type="entry name" value="RNA-DIRECTED DNA POLYMERASE"/>
    <property type="match status" value="1"/>
</dbReference>
<dbReference type="RefSeq" id="XP_011101844.1">
    <property type="nucleotide sequence ID" value="XM_011103542.1"/>
</dbReference>
<organism evidence="4 5">
    <name type="scientific">Sesamum indicum</name>
    <name type="common">Oriental sesame</name>
    <name type="synonym">Sesamum orientale</name>
    <dbReference type="NCBI Taxonomy" id="4182"/>
    <lineage>
        <taxon>Eukaryota</taxon>
        <taxon>Viridiplantae</taxon>
        <taxon>Streptophyta</taxon>
        <taxon>Embryophyta</taxon>
        <taxon>Tracheophyta</taxon>
        <taxon>Spermatophyta</taxon>
        <taxon>Magnoliopsida</taxon>
        <taxon>eudicotyledons</taxon>
        <taxon>Gunneridae</taxon>
        <taxon>Pentapetalae</taxon>
        <taxon>asterids</taxon>
        <taxon>lamiids</taxon>
        <taxon>Lamiales</taxon>
        <taxon>Pedaliaceae</taxon>
        <taxon>Sesamum</taxon>
    </lineage>
</organism>
<sequence length="663" mass="76281">MGHSTKECTINKPKSIKPPVNVYVPKVGALRGPVVTERTRDQPTPHTVKQQTEDRETRVRINNCANIQSFLMPHWKWFMDYDNVGNQFIHCRANIRALLEFVDITIVYGATEIADRRELWASLECLALQCINTPWLVGGDFNAVRDLSEGEWYTWHNRSVGPRNLWKRLDRMLTNDTWTVRFPSVFYQCLTPRTSDHSPMLINGDNQQRFEAMFRRLVYAKAAELERIMLQQRAKMEWMKGGDQCSRVFFCKIAQRRTTRRILQINDAQGITITEPNAVIHEFISYYQSLLGGDRRQRVMDLRFLRPWTRHIITTEEEGHLLEPFSAEDIKKAVFDIGEDKAPGPDGYSSGFYKNAWPMVGQEVTKAVLEFFSTGKLLKQINSTILTVIPKVHFPTSVTDFCPISCCNVLYKIIAKLIVQKLSVVLDKIISPCQAAFVPSRSIGDNVMLAQELFTGYNQARLPPRCALKVDIRKAYDTVEWDFLLSVLQLFGFPEIFSRWIKEWVIKDIEKRLRVFLWRGTGNSGYSKVAWKEICKPKEEGGLGLKDMSTLNRALMCKKLCEVIRCDRTSIWVEWLRHGRLRDDLIWTIPENRGPWGWRKILRLRGSLRSVVEYRIDLVEDASVVFGALYDSSGLIGIGSQMLNGVQENSVGSTSSIYPTDAC</sequence>
<dbReference type="Proteomes" id="UP000504604">
    <property type="component" value="Unplaced"/>
</dbReference>
<evidence type="ECO:0000259" key="2">
    <source>
        <dbReference type="Pfam" id="PF00078"/>
    </source>
</evidence>
<evidence type="ECO:0000256" key="1">
    <source>
        <dbReference type="SAM" id="MobiDB-lite"/>
    </source>
</evidence>
<feature type="region of interest" description="Disordered" evidence="1">
    <location>
        <begin position="35"/>
        <end position="55"/>
    </location>
</feature>
<dbReference type="Pfam" id="PF03372">
    <property type="entry name" value="Exo_endo_phos"/>
    <property type="match status" value="1"/>
</dbReference>
<feature type="domain" description="Reverse transcriptase" evidence="2">
    <location>
        <begin position="399"/>
        <end position="520"/>
    </location>
</feature>
<evidence type="ECO:0000259" key="3">
    <source>
        <dbReference type="Pfam" id="PF03372"/>
    </source>
</evidence>
<dbReference type="InterPro" id="IPR005135">
    <property type="entry name" value="Endo/exonuclease/phosphatase"/>
</dbReference>
<dbReference type="GO" id="GO:0003824">
    <property type="term" value="F:catalytic activity"/>
    <property type="evidence" value="ECO:0007669"/>
    <property type="project" value="InterPro"/>
</dbReference>
<dbReference type="InterPro" id="IPR036691">
    <property type="entry name" value="Endo/exonu/phosph_ase_sf"/>
</dbReference>
<dbReference type="Pfam" id="PF00078">
    <property type="entry name" value="RVT_1"/>
    <property type="match status" value="1"/>
</dbReference>
<proteinExistence type="predicted"/>
<dbReference type="KEGG" id="sind:105179888"/>
<dbReference type="OrthoDB" id="1934719at2759"/>
<evidence type="ECO:0000313" key="5">
    <source>
        <dbReference type="RefSeq" id="XP_011101844.1"/>
    </source>
</evidence>
<dbReference type="AlphaFoldDB" id="A0A6I9US87"/>
<dbReference type="InterPro" id="IPR000477">
    <property type="entry name" value="RT_dom"/>
</dbReference>
<dbReference type="InParanoid" id="A0A6I9US87"/>
<evidence type="ECO:0000313" key="4">
    <source>
        <dbReference type="Proteomes" id="UP000504604"/>
    </source>
</evidence>
<dbReference type="PANTHER" id="PTHR46890">
    <property type="entry name" value="NON-LTR RETROLELEMENT REVERSE TRANSCRIPTASE-LIKE PROTEIN-RELATED"/>
    <property type="match status" value="1"/>
</dbReference>
<dbReference type="InterPro" id="IPR052343">
    <property type="entry name" value="Retrotransposon-Effector_Assoc"/>
</dbReference>
<dbReference type="SUPFAM" id="SSF56219">
    <property type="entry name" value="DNase I-like"/>
    <property type="match status" value="1"/>
</dbReference>
<name>A0A6I9US87_SESIN</name>
<dbReference type="CDD" id="cd01650">
    <property type="entry name" value="RT_nLTR_like"/>
    <property type="match status" value="1"/>
</dbReference>
<dbReference type="Gene3D" id="3.60.10.10">
    <property type="entry name" value="Endonuclease/exonuclease/phosphatase"/>
    <property type="match status" value="1"/>
</dbReference>
<reference evidence="5" key="1">
    <citation type="submission" date="2025-08" db="UniProtKB">
        <authorList>
            <consortium name="RefSeq"/>
        </authorList>
    </citation>
    <scope>IDENTIFICATION</scope>
</reference>
<accession>A0A6I9US87</accession>
<feature type="domain" description="Endonuclease/exonuclease/phosphatase" evidence="3">
    <location>
        <begin position="111"/>
        <end position="197"/>
    </location>
</feature>